<keyword evidence="6" id="KW-1185">Reference proteome</keyword>
<accession>A0A8H8DD49</accession>
<evidence type="ECO:0000259" key="4">
    <source>
        <dbReference type="PROSITE" id="PS51767"/>
    </source>
</evidence>
<dbReference type="EMBL" id="JAEOAQ010000001">
    <property type="protein sequence ID" value="KAG5421504.1"/>
    <property type="molecule type" value="Genomic_DNA"/>
</dbReference>
<evidence type="ECO:0000313" key="5">
    <source>
        <dbReference type="EMBL" id="KAG5421504.1"/>
    </source>
</evidence>
<dbReference type="PANTHER" id="PTHR47966:SF75">
    <property type="entry name" value="ENDOPEPTIDASE (CTSD), PUTATIVE (AFU_ORTHOLOGUE AFUA_4G07040)-RELATED"/>
    <property type="match status" value="1"/>
</dbReference>
<dbReference type="RefSeq" id="XP_067550620.1">
    <property type="nucleotide sequence ID" value="XM_067694976.1"/>
</dbReference>
<dbReference type="InterPro" id="IPR033121">
    <property type="entry name" value="PEPTIDASE_A1"/>
</dbReference>
<feature type="domain" description="Peptidase A1" evidence="4">
    <location>
        <begin position="59"/>
        <end position="350"/>
    </location>
</feature>
<dbReference type="Pfam" id="PF00026">
    <property type="entry name" value="Asp"/>
    <property type="match status" value="1"/>
</dbReference>
<dbReference type="PANTHER" id="PTHR47966">
    <property type="entry name" value="BETA-SITE APP-CLEAVING ENZYME, ISOFORM A-RELATED"/>
    <property type="match status" value="1"/>
</dbReference>
<protein>
    <submittedName>
        <fullName evidence="5">SAP98</fullName>
    </submittedName>
</protein>
<dbReference type="PROSITE" id="PS51767">
    <property type="entry name" value="PEPTIDASE_A1"/>
    <property type="match status" value="1"/>
</dbReference>
<gene>
    <name evidence="5" type="ORF">I9W82_000595</name>
</gene>
<name>A0A8H8DD49_9ASCO</name>
<dbReference type="InterPro" id="IPR001461">
    <property type="entry name" value="Aspartic_peptidase_A1"/>
</dbReference>
<feature type="chain" id="PRO_5034491965" evidence="3">
    <location>
        <begin position="21"/>
        <end position="365"/>
    </location>
</feature>
<dbReference type="OrthoDB" id="5839471at2759"/>
<dbReference type="InterPro" id="IPR021109">
    <property type="entry name" value="Peptidase_aspartic_dom_sf"/>
</dbReference>
<proteinExistence type="inferred from homology"/>
<sequence>MISLLQNLLLAFLLGSFAAGTPIEKRQPKFIAHEFEDIKVPSVHQRSEVYDFDDRTSRYVIYLKMGSEQQKVEAHIDTGSFRWEIPGPNSICNTNNLCKPEYVFDSDKSTSFKNSTVVAKPAFGADKTHGYIVTDDIYLDNGDKVPQFQFDLLDLLKKDYRGILGSGYSTHRDASFALAAKDAGLIDHSGYSIFKTSDKGGTYLLGAVDRAKYDGDLHIEDSTGKISVDSITLANGTVVATGLKFTPDTGVPYLIMLDSVVDDILKEVGADDKGQVPCDQVLNGNKSLSFQIGSLEIPVYYKDFFVKKSGNSCGSAIHRSTDRDYQFVGLPFIRNAYIAHNFDTKKMAIAPVKHTDESDVVDFWF</sequence>
<organism evidence="5 6">
    <name type="scientific">Candida metapsilosis</name>
    <dbReference type="NCBI Taxonomy" id="273372"/>
    <lineage>
        <taxon>Eukaryota</taxon>
        <taxon>Fungi</taxon>
        <taxon>Dikarya</taxon>
        <taxon>Ascomycota</taxon>
        <taxon>Saccharomycotina</taxon>
        <taxon>Pichiomycetes</taxon>
        <taxon>Debaryomycetaceae</taxon>
        <taxon>Candida/Lodderomyces clade</taxon>
        <taxon>Candida</taxon>
    </lineage>
</organism>
<dbReference type="GO" id="GO:0004190">
    <property type="term" value="F:aspartic-type endopeptidase activity"/>
    <property type="evidence" value="ECO:0007669"/>
    <property type="project" value="InterPro"/>
</dbReference>
<dbReference type="GeneID" id="93649224"/>
<evidence type="ECO:0000256" key="1">
    <source>
        <dbReference type="ARBA" id="ARBA00007447"/>
    </source>
</evidence>
<dbReference type="AlphaFoldDB" id="A0A8H8DD49"/>
<keyword evidence="2" id="KW-1015">Disulfide bond</keyword>
<reference evidence="5 6" key="1">
    <citation type="submission" date="2020-12" db="EMBL/GenBank/DDBJ databases">
        <title>Effect of drift, selection, and recombination on the evolution of hybrid genomes in Candida yeast pathogens.</title>
        <authorList>
            <person name="Mixao V."/>
            <person name="Ksiezopolska E."/>
            <person name="Saus E."/>
            <person name="Boekhout T."/>
            <person name="Gacser A."/>
            <person name="Gabaldon T."/>
        </authorList>
    </citation>
    <scope>NUCLEOTIDE SEQUENCE [LARGE SCALE GENOMIC DNA]</scope>
    <source>
        <strain evidence="5 6">BP57</strain>
    </source>
</reference>
<dbReference type="Proteomes" id="UP000669133">
    <property type="component" value="Unassembled WGS sequence"/>
</dbReference>
<comment type="caution">
    <text evidence="5">The sequence shown here is derived from an EMBL/GenBank/DDBJ whole genome shotgun (WGS) entry which is preliminary data.</text>
</comment>
<evidence type="ECO:0000256" key="3">
    <source>
        <dbReference type="SAM" id="SignalP"/>
    </source>
</evidence>
<comment type="similarity">
    <text evidence="1">Belongs to the peptidase A1 family.</text>
</comment>
<dbReference type="SUPFAM" id="SSF50630">
    <property type="entry name" value="Acid proteases"/>
    <property type="match status" value="1"/>
</dbReference>
<evidence type="ECO:0000313" key="6">
    <source>
        <dbReference type="Proteomes" id="UP000669133"/>
    </source>
</evidence>
<keyword evidence="3" id="KW-0732">Signal</keyword>
<evidence type="ECO:0000256" key="2">
    <source>
        <dbReference type="ARBA" id="ARBA00023157"/>
    </source>
</evidence>
<feature type="signal peptide" evidence="3">
    <location>
        <begin position="1"/>
        <end position="20"/>
    </location>
</feature>
<dbReference type="GO" id="GO:0006508">
    <property type="term" value="P:proteolysis"/>
    <property type="evidence" value="ECO:0007669"/>
    <property type="project" value="InterPro"/>
</dbReference>
<dbReference type="Gene3D" id="2.40.70.10">
    <property type="entry name" value="Acid Proteases"/>
    <property type="match status" value="2"/>
</dbReference>